<evidence type="ECO:0000313" key="4">
    <source>
        <dbReference type="Proteomes" id="UP000291144"/>
    </source>
</evidence>
<keyword evidence="4" id="KW-1185">Reference proteome</keyword>
<dbReference type="AlphaFoldDB" id="A0A4R0L3L5"/>
<organism evidence="3 4">
    <name type="scientific">Kribbella pittospori</name>
    <dbReference type="NCBI Taxonomy" id="722689"/>
    <lineage>
        <taxon>Bacteria</taxon>
        <taxon>Bacillati</taxon>
        <taxon>Actinomycetota</taxon>
        <taxon>Actinomycetes</taxon>
        <taxon>Propionibacteriales</taxon>
        <taxon>Kribbellaceae</taxon>
        <taxon>Kribbella</taxon>
    </lineage>
</organism>
<protein>
    <recommendedName>
        <fullName evidence="2">DUF6985 domain-containing protein</fullName>
    </recommendedName>
</protein>
<comment type="caution">
    <text evidence="3">The sequence shown here is derived from an EMBL/GenBank/DDBJ whole genome shotgun (WGS) entry which is preliminary data.</text>
</comment>
<evidence type="ECO:0000313" key="3">
    <source>
        <dbReference type="EMBL" id="TCC65458.1"/>
    </source>
</evidence>
<sequence length="206" mass="22547">MASHIAQDGHVAAEERGSSPGDPSALEGADTSLMIVTIPGLGALSEDEFDWLASEPLDVQAFGNRCRFIVDGFEPSEAVSLTATVQSFCALTAAGLKREAGDHVWAYYRDFAVRYADEPRFPSISGADRVWGFVTFGDEVWVKRGGSHWYVSVENECAWEAEHGLELVFKDGWQLLKVGQVDGHLTNRAAFGDDAIPEDAVYWSPF</sequence>
<feature type="domain" description="DUF6985" evidence="2">
    <location>
        <begin position="41"/>
        <end position="185"/>
    </location>
</feature>
<accession>A0A4R0L3L5</accession>
<dbReference type="EMBL" id="SJKB01000001">
    <property type="protein sequence ID" value="TCC65458.1"/>
    <property type="molecule type" value="Genomic_DNA"/>
</dbReference>
<dbReference type="RefSeq" id="WP_131349836.1">
    <property type="nucleotide sequence ID" value="NZ_SJKB01000001.1"/>
</dbReference>
<dbReference type="Proteomes" id="UP000291144">
    <property type="component" value="Unassembled WGS sequence"/>
</dbReference>
<dbReference type="Pfam" id="PF22481">
    <property type="entry name" value="DUF6985"/>
    <property type="match status" value="1"/>
</dbReference>
<dbReference type="OrthoDB" id="6028394at2"/>
<proteinExistence type="predicted"/>
<evidence type="ECO:0000259" key="2">
    <source>
        <dbReference type="Pfam" id="PF22481"/>
    </source>
</evidence>
<feature type="region of interest" description="Disordered" evidence="1">
    <location>
        <begin position="1"/>
        <end position="25"/>
    </location>
</feature>
<name>A0A4R0L3L5_9ACTN</name>
<dbReference type="InterPro" id="IPR054254">
    <property type="entry name" value="DUF6985"/>
</dbReference>
<gene>
    <name evidence="3" type="ORF">E0H73_00465</name>
</gene>
<evidence type="ECO:0000256" key="1">
    <source>
        <dbReference type="SAM" id="MobiDB-lite"/>
    </source>
</evidence>
<reference evidence="3 4" key="1">
    <citation type="submission" date="2019-02" db="EMBL/GenBank/DDBJ databases">
        <title>Kribbella capetownensis sp. nov. and Kribbella speibonae sp. nov., isolated from soil.</title>
        <authorList>
            <person name="Curtis S.M."/>
            <person name="Norton I."/>
            <person name="Everest G.J."/>
            <person name="Meyers P.R."/>
        </authorList>
    </citation>
    <scope>NUCLEOTIDE SEQUENCE [LARGE SCALE GENOMIC DNA]</scope>
    <source>
        <strain evidence="3 4">NRRL B-24813</strain>
    </source>
</reference>